<comment type="caution">
    <text evidence="1">The sequence shown here is derived from an EMBL/GenBank/DDBJ whole genome shotgun (WGS) entry which is preliminary data.</text>
</comment>
<organism evidence="1 2">
    <name type="scientific">Tritrichomonas musculus</name>
    <dbReference type="NCBI Taxonomy" id="1915356"/>
    <lineage>
        <taxon>Eukaryota</taxon>
        <taxon>Metamonada</taxon>
        <taxon>Parabasalia</taxon>
        <taxon>Tritrichomonadida</taxon>
        <taxon>Tritrichomonadidae</taxon>
        <taxon>Tritrichomonas</taxon>
    </lineage>
</organism>
<reference evidence="1 2" key="1">
    <citation type="submission" date="2024-04" db="EMBL/GenBank/DDBJ databases">
        <title>Tritrichomonas musculus Genome.</title>
        <authorList>
            <person name="Alves-Ferreira E."/>
            <person name="Grigg M."/>
            <person name="Lorenzi H."/>
            <person name="Galac M."/>
        </authorList>
    </citation>
    <scope>NUCLEOTIDE SEQUENCE [LARGE SCALE GENOMIC DNA]</scope>
    <source>
        <strain evidence="1 2">EAF2021</strain>
    </source>
</reference>
<proteinExistence type="predicted"/>
<evidence type="ECO:0000313" key="1">
    <source>
        <dbReference type="EMBL" id="KAK8884198.1"/>
    </source>
</evidence>
<accession>A0ABR2JZD6</accession>
<name>A0ABR2JZD6_9EUKA</name>
<dbReference type="Proteomes" id="UP001470230">
    <property type="component" value="Unassembled WGS sequence"/>
</dbReference>
<gene>
    <name evidence="1" type="ORF">M9Y10_043304</name>
</gene>
<sequence length="69" mass="8045">MIETYTVKSVKEKYLKYHRYVGFVHDFDVDTAPTFQPDDNTGQLIEYLDPGHLQKVVENIIDTHNSTND</sequence>
<keyword evidence="2" id="KW-1185">Reference proteome</keyword>
<protein>
    <submittedName>
        <fullName evidence="1">Uncharacterized protein</fullName>
    </submittedName>
</protein>
<evidence type="ECO:0000313" key="2">
    <source>
        <dbReference type="Proteomes" id="UP001470230"/>
    </source>
</evidence>
<dbReference type="EMBL" id="JAPFFF010000008">
    <property type="protein sequence ID" value="KAK8884198.1"/>
    <property type="molecule type" value="Genomic_DNA"/>
</dbReference>